<gene>
    <name evidence="1" type="ORF">LQ567_11485</name>
</gene>
<reference evidence="1 2" key="1">
    <citation type="submission" date="2021-11" db="EMBL/GenBank/DDBJ databases">
        <title>Genomic of Niabella pedocola.</title>
        <authorList>
            <person name="Wu T."/>
        </authorList>
    </citation>
    <scope>NUCLEOTIDE SEQUENCE [LARGE SCALE GENOMIC DNA]</scope>
    <source>
        <strain evidence="1 2">JCM 31011</strain>
    </source>
</reference>
<organism evidence="1 2">
    <name type="scientific">Niabella pedocola</name>
    <dbReference type="NCBI Taxonomy" id="1752077"/>
    <lineage>
        <taxon>Bacteria</taxon>
        <taxon>Pseudomonadati</taxon>
        <taxon>Bacteroidota</taxon>
        <taxon>Chitinophagia</taxon>
        <taxon>Chitinophagales</taxon>
        <taxon>Chitinophagaceae</taxon>
        <taxon>Niabella</taxon>
    </lineage>
</organism>
<dbReference type="InterPro" id="IPR013320">
    <property type="entry name" value="ConA-like_dom_sf"/>
</dbReference>
<evidence type="ECO:0000313" key="1">
    <source>
        <dbReference type="EMBL" id="MCD2423386.1"/>
    </source>
</evidence>
<dbReference type="Gene3D" id="3.40.720.10">
    <property type="entry name" value="Alkaline Phosphatase, subunit A"/>
    <property type="match status" value="1"/>
</dbReference>
<dbReference type="Proteomes" id="UP001199816">
    <property type="component" value="Unassembled WGS sequence"/>
</dbReference>
<evidence type="ECO:0000313" key="2">
    <source>
        <dbReference type="Proteomes" id="UP001199816"/>
    </source>
</evidence>
<dbReference type="Gene3D" id="2.60.120.200">
    <property type="match status" value="1"/>
</dbReference>
<protein>
    <submittedName>
        <fullName evidence="1">DUF4983 domain-containing protein</fullName>
    </submittedName>
</protein>
<dbReference type="PROSITE" id="PS51257">
    <property type="entry name" value="PROKAR_LIPOPROTEIN"/>
    <property type="match status" value="1"/>
</dbReference>
<comment type="caution">
    <text evidence="1">The sequence shown here is derived from an EMBL/GenBank/DDBJ whole genome shotgun (WGS) entry which is preliminary data.</text>
</comment>
<proteinExistence type="predicted"/>
<accession>A0ABS8PQL1</accession>
<dbReference type="SUPFAM" id="SSF49899">
    <property type="entry name" value="Concanavalin A-like lectins/glucanases"/>
    <property type="match status" value="1"/>
</dbReference>
<dbReference type="InterPro" id="IPR017850">
    <property type="entry name" value="Alkaline_phosphatase_core_sf"/>
</dbReference>
<keyword evidence="2" id="KW-1185">Reference proteome</keyword>
<dbReference type="EMBL" id="JAJNEC010000005">
    <property type="protein sequence ID" value="MCD2423386.1"/>
    <property type="molecule type" value="Genomic_DNA"/>
</dbReference>
<dbReference type="SUPFAM" id="SSF53649">
    <property type="entry name" value="Alkaline phosphatase-like"/>
    <property type="match status" value="1"/>
</dbReference>
<name>A0ABS8PQL1_9BACT</name>
<dbReference type="RefSeq" id="WP_231004649.1">
    <property type="nucleotide sequence ID" value="NZ_JAJNEC010000005.1"/>
</dbReference>
<sequence length="598" mass="65241">MKSLKNSIGRIGLLGVLLGGVVLVSCNRDFDNRLQFKEDADTTAHQFQNANKVLYIMVDGGVGSVLEAEAQKDDKNPNLYALSRKALYSGSSVADSNSYLPTSYADMLTGVLVGKHKVNASGNNALDLYPPFFQVLKKNNAGLRTAAFVRDAYILDNLLGGADQKQQLNSDAEVQSAAATALKNTASDVVLAQYQGLYDAGKQYGYGPRSPRYVEAVQAFDQFMGKLLTALRSRPAYSSENWLIIIASNQGGQYALYPEEYDNSVFSEPARNAFVLFASDQFAVRYIAKPDIKNYQQEGYLIGDAGAANMIGSEAATGVIDADMAEKYNLGTTGNFTIQLKVFITNRGTSGFLPGIMAKSAATANASPTTGWTLILHADGRKNWDFRIQGTSHSSSDFELNTWNTFTIRIWDSAVNGAAKRWMRTYTNGVPGNGVADITGKNGSERAPLRIGGIPGSYGRFSPRFNVADIRFYNVALPDAYIQTNYCSTLENPGGPYYNNLIGYWPGLGLKSAERDLHRFVDQSVSKTDIQFPQSLGWTAASLAPSATICPTLPYDIQKNVPQPVDVPLFIYSWLGVPDITGLQLDSRPWLPLFNTTK</sequence>